<dbReference type="InterPro" id="IPR002220">
    <property type="entry name" value="DapA-like"/>
</dbReference>
<protein>
    <submittedName>
        <fullName evidence="1">Dihydrodipicolinate synthetase</fullName>
    </submittedName>
</protein>
<organism evidence="1 2">
    <name type="scientific">Trichoderma arundinaceum</name>
    <dbReference type="NCBI Taxonomy" id="490622"/>
    <lineage>
        <taxon>Eukaryota</taxon>
        <taxon>Fungi</taxon>
        <taxon>Dikarya</taxon>
        <taxon>Ascomycota</taxon>
        <taxon>Pezizomycotina</taxon>
        <taxon>Sordariomycetes</taxon>
        <taxon>Hypocreomycetidae</taxon>
        <taxon>Hypocreales</taxon>
        <taxon>Hypocreaceae</taxon>
        <taxon>Trichoderma</taxon>
    </lineage>
</organism>
<name>A0A395NQ73_TRIAR</name>
<dbReference type="InterPro" id="IPR013785">
    <property type="entry name" value="Aldolase_TIM"/>
</dbReference>
<keyword evidence="2" id="KW-1185">Reference proteome</keyword>
<dbReference type="GO" id="GO:0008840">
    <property type="term" value="F:4-hydroxy-tetrahydrodipicolinate synthase activity"/>
    <property type="evidence" value="ECO:0007669"/>
    <property type="project" value="TreeGrafter"/>
</dbReference>
<evidence type="ECO:0000313" key="1">
    <source>
        <dbReference type="EMBL" id="RFU78148.1"/>
    </source>
</evidence>
<comment type="caution">
    <text evidence="1">The sequence shown here is derived from an EMBL/GenBank/DDBJ whole genome shotgun (WGS) entry which is preliminary data.</text>
</comment>
<dbReference type="CDD" id="cd00408">
    <property type="entry name" value="DHDPS-like"/>
    <property type="match status" value="1"/>
</dbReference>
<gene>
    <name evidence="1" type="ORF">TARUN_4080</name>
</gene>
<dbReference type="Gene3D" id="3.20.20.70">
    <property type="entry name" value="Aldolase class I"/>
    <property type="match status" value="2"/>
</dbReference>
<dbReference type="PANTHER" id="PTHR12128">
    <property type="entry name" value="DIHYDRODIPICOLINATE SYNTHASE"/>
    <property type="match status" value="1"/>
</dbReference>
<dbReference type="AlphaFoldDB" id="A0A395NQ73"/>
<proteinExistence type="predicted"/>
<dbReference type="OrthoDB" id="191315at2759"/>
<dbReference type="SUPFAM" id="SSF51569">
    <property type="entry name" value="Aldolase"/>
    <property type="match status" value="1"/>
</dbReference>
<dbReference type="SMART" id="SM01130">
    <property type="entry name" value="DHDPS"/>
    <property type="match status" value="1"/>
</dbReference>
<reference evidence="1 2" key="1">
    <citation type="journal article" date="2018" name="PLoS Pathog.">
        <title>Evolution of structural diversity of trichothecenes, a family of toxins produced by plant pathogenic and entomopathogenic fungi.</title>
        <authorList>
            <person name="Proctor R.H."/>
            <person name="McCormick S.P."/>
            <person name="Kim H.S."/>
            <person name="Cardoza R.E."/>
            <person name="Stanley A.M."/>
            <person name="Lindo L."/>
            <person name="Kelly A."/>
            <person name="Brown D.W."/>
            <person name="Lee T."/>
            <person name="Vaughan M.M."/>
            <person name="Alexander N.J."/>
            <person name="Busman M."/>
            <person name="Gutierrez S."/>
        </authorList>
    </citation>
    <scope>NUCLEOTIDE SEQUENCE [LARGE SCALE GENOMIC DNA]</scope>
    <source>
        <strain evidence="1 2">IBT 40837</strain>
    </source>
</reference>
<evidence type="ECO:0000313" key="2">
    <source>
        <dbReference type="Proteomes" id="UP000266272"/>
    </source>
</evidence>
<dbReference type="Pfam" id="PF00701">
    <property type="entry name" value="DHDPS"/>
    <property type="match status" value="1"/>
</dbReference>
<accession>A0A395NQ73</accession>
<dbReference type="PANTHER" id="PTHR12128:SF68">
    <property type="entry name" value="DIHYDRODIPICOLINATE SYNTHETASE"/>
    <property type="match status" value="1"/>
</dbReference>
<dbReference type="Proteomes" id="UP000266272">
    <property type="component" value="Unassembled WGS sequence"/>
</dbReference>
<sequence length="299" mass="32032">MASTASQTAPPPGVFVPVPTFFKSAAASNDAVEPKVDIETQVAHSVFLAKAGITGLTILGSTGEAIHLSRKERSDLVAGVRAGLKDAGFENYPIMAGVLTNSIGETLEWLEDYAAAGAQWGLVLAPGYFGKAVNQSNLIDWFTAVADRSPLPILMSHGDVSYHVQVSLDPQIDHNTFRVYSGFGQQLGPIVLFGAAGVIDGLAAFYPKTVVRLMSLANQGSFPEDVLREVRQLQFAVSRAEEFIVRTGIIGIREGIIRKTGLGALEGGRLPLKGRLAEENWTALHKLYLSDIEQIEGTL</sequence>
<dbReference type="EMBL" id="PXOA01000231">
    <property type="protein sequence ID" value="RFU78148.1"/>
    <property type="molecule type" value="Genomic_DNA"/>
</dbReference>
<dbReference type="STRING" id="490622.A0A395NQ73"/>